<proteinExistence type="predicted"/>
<dbReference type="EMBL" id="AKWY02000015">
    <property type="protein sequence ID" value="EQA72578.1"/>
    <property type="molecule type" value="Genomic_DNA"/>
</dbReference>
<name>T0FGZ9_9LEPT</name>
<evidence type="ECO:0000313" key="1">
    <source>
        <dbReference type="EMBL" id="EQA72578.1"/>
    </source>
</evidence>
<sequence>MNSLYRIHIKINSLGSRKFFLKVRVTTFSKWICKNQTYSSSHILFFTEKIRLETSNLY</sequence>
<dbReference type="Proteomes" id="UP000015442">
    <property type="component" value="Unassembled WGS sequence"/>
</dbReference>
<comment type="caution">
    <text evidence="1">The sequence shown here is derived from an EMBL/GenBank/DDBJ whole genome shotgun (WGS) entry which is preliminary data.</text>
</comment>
<gene>
    <name evidence="1" type="ORF">LEP1GSC059_1383</name>
</gene>
<accession>T0FGZ9</accession>
<dbReference type="AlphaFoldDB" id="T0FGZ9"/>
<protein>
    <submittedName>
        <fullName evidence="1">Uncharacterized protein</fullName>
    </submittedName>
</protein>
<reference evidence="1 2" key="1">
    <citation type="submission" date="2013-05" db="EMBL/GenBank/DDBJ databases">
        <authorList>
            <person name="Harkins D.M."/>
            <person name="Durkin A.S."/>
            <person name="Brinkac L.M."/>
            <person name="Haft D.H."/>
            <person name="Selengut J.D."/>
            <person name="Sanka R."/>
            <person name="DePew J."/>
            <person name="Purushe J."/>
            <person name="Hartskeerl R.A."/>
            <person name="Ahmed A."/>
            <person name="van der Linden H."/>
            <person name="Goris M.G.A."/>
            <person name="Vinetz J.M."/>
            <person name="Sutton G.G."/>
            <person name="Nierman W.C."/>
            <person name="Fouts D.E."/>
        </authorList>
    </citation>
    <scope>NUCLEOTIDE SEQUENCE [LARGE SCALE GENOMIC DNA]</scope>
    <source>
        <strain evidence="1 2">CZ214</strain>
    </source>
</reference>
<organism evidence="1 2">
    <name type="scientific">Leptospira noguchii serovar Panama str. CZ214</name>
    <dbReference type="NCBI Taxonomy" id="1001595"/>
    <lineage>
        <taxon>Bacteria</taxon>
        <taxon>Pseudomonadati</taxon>
        <taxon>Spirochaetota</taxon>
        <taxon>Spirochaetia</taxon>
        <taxon>Leptospirales</taxon>
        <taxon>Leptospiraceae</taxon>
        <taxon>Leptospira</taxon>
    </lineage>
</organism>
<evidence type="ECO:0000313" key="2">
    <source>
        <dbReference type="Proteomes" id="UP000015442"/>
    </source>
</evidence>